<keyword evidence="8" id="KW-0812">Transmembrane</keyword>
<evidence type="ECO:0000313" key="11">
    <source>
        <dbReference type="Proteomes" id="UP000190852"/>
    </source>
</evidence>
<dbReference type="EMBL" id="FUYQ01000009">
    <property type="protein sequence ID" value="SKB52032.1"/>
    <property type="molecule type" value="Genomic_DNA"/>
</dbReference>
<evidence type="ECO:0000256" key="3">
    <source>
        <dbReference type="ARBA" id="ARBA00022723"/>
    </source>
</evidence>
<dbReference type="PROSITE" id="PS51379">
    <property type="entry name" value="4FE4S_FER_2"/>
    <property type="match status" value="6"/>
</dbReference>
<dbReference type="GO" id="GO:0005886">
    <property type="term" value="C:plasma membrane"/>
    <property type="evidence" value="ECO:0007669"/>
    <property type="project" value="TreeGrafter"/>
</dbReference>
<keyword evidence="4" id="KW-0249">Electron transport</keyword>
<feature type="domain" description="4Fe-4S ferredoxin-type" evidence="9">
    <location>
        <begin position="225"/>
        <end position="254"/>
    </location>
</feature>
<dbReference type="GO" id="GO:0051539">
    <property type="term" value="F:4 iron, 4 sulfur cluster binding"/>
    <property type="evidence" value="ECO:0007669"/>
    <property type="project" value="UniProtKB-KW"/>
</dbReference>
<evidence type="ECO:0000256" key="8">
    <source>
        <dbReference type="SAM" id="Phobius"/>
    </source>
</evidence>
<dbReference type="RefSeq" id="WP_079683130.1">
    <property type="nucleotide sequence ID" value="NZ_FUYQ01000009.1"/>
</dbReference>
<dbReference type="Proteomes" id="UP000190852">
    <property type="component" value="Unassembled WGS sequence"/>
</dbReference>
<accession>A0A1T5BXE7</accession>
<proteinExistence type="predicted"/>
<feature type="domain" description="4Fe-4S ferredoxin-type" evidence="9">
    <location>
        <begin position="440"/>
        <end position="468"/>
    </location>
</feature>
<dbReference type="Pfam" id="PF12837">
    <property type="entry name" value="Fer4_6"/>
    <property type="match status" value="1"/>
</dbReference>
<keyword evidence="1" id="KW-0813">Transport</keyword>
<evidence type="ECO:0000256" key="1">
    <source>
        <dbReference type="ARBA" id="ARBA00022448"/>
    </source>
</evidence>
<keyword evidence="3" id="KW-0479">Metal-binding</keyword>
<evidence type="ECO:0000256" key="2">
    <source>
        <dbReference type="ARBA" id="ARBA00022485"/>
    </source>
</evidence>
<dbReference type="InterPro" id="IPR051684">
    <property type="entry name" value="Electron_Trans/Redox"/>
</dbReference>
<name>A0A1T5BXE7_9BACT</name>
<dbReference type="PROSITE" id="PS00198">
    <property type="entry name" value="4FE4S_FER_1"/>
    <property type="match status" value="2"/>
</dbReference>
<dbReference type="PANTHER" id="PTHR30176:SF3">
    <property type="entry name" value="FERREDOXIN-TYPE PROTEIN NAPH"/>
    <property type="match status" value="1"/>
</dbReference>
<dbReference type="Pfam" id="PF13183">
    <property type="entry name" value="Fer4_8"/>
    <property type="match status" value="1"/>
</dbReference>
<evidence type="ECO:0000256" key="6">
    <source>
        <dbReference type="ARBA" id="ARBA00023014"/>
    </source>
</evidence>
<feature type="transmembrane region" description="Helical" evidence="8">
    <location>
        <begin position="45"/>
        <end position="67"/>
    </location>
</feature>
<dbReference type="InterPro" id="IPR017896">
    <property type="entry name" value="4Fe4S_Fe-S-bd"/>
</dbReference>
<evidence type="ECO:0000256" key="7">
    <source>
        <dbReference type="SAM" id="MobiDB-lite"/>
    </source>
</evidence>
<dbReference type="GO" id="GO:0046872">
    <property type="term" value="F:metal ion binding"/>
    <property type="evidence" value="ECO:0007669"/>
    <property type="project" value="UniProtKB-KW"/>
</dbReference>
<feature type="domain" description="4Fe-4S ferredoxin-type" evidence="9">
    <location>
        <begin position="394"/>
        <end position="424"/>
    </location>
</feature>
<keyword evidence="8" id="KW-1133">Transmembrane helix</keyword>
<dbReference type="SUPFAM" id="SSF54862">
    <property type="entry name" value="4Fe-4S ferredoxins"/>
    <property type="match status" value="2"/>
</dbReference>
<dbReference type="Gene3D" id="3.30.70.20">
    <property type="match status" value="3"/>
</dbReference>
<evidence type="ECO:0000256" key="4">
    <source>
        <dbReference type="ARBA" id="ARBA00022982"/>
    </source>
</evidence>
<evidence type="ECO:0000259" key="9">
    <source>
        <dbReference type="PROSITE" id="PS51379"/>
    </source>
</evidence>
<keyword evidence="8" id="KW-0472">Membrane</keyword>
<evidence type="ECO:0000313" key="10">
    <source>
        <dbReference type="EMBL" id="SKB52032.1"/>
    </source>
</evidence>
<gene>
    <name evidence="10" type="ORF">SAMN05660349_01555</name>
</gene>
<organism evidence="10 11">
    <name type="scientific">Parabacteroides chartae</name>
    <dbReference type="NCBI Taxonomy" id="1037355"/>
    <lineage>
        <taxon>Bacteria</taxon>
        <taxon>Pseudomonadati</taxon>
        <taxon>Bacteroidota</taxon>
        <taxon>Bacteroidia</taxon>
        <taxon>Bacteroidales</taxon>
        <taxon>Tannerellaceae</taxon>
        <taxon>Parabacteroides</taxon>
    </lineage>
</organism>
<dbReference type="PANTHER" id="PTHR30176">
    <property type="entry name" value="FERREDOXIN-TYPE PROTEIN NAPH"/>
    <property type="match status" value="1"/>
</dbReference>
<feature type="transmembrane region" description="Helical" evidence="8">
    <location>
        <begin position="171"/>
        <end position="197"/>
    </location>
</feature>
<dbReference type="AlphaFoldDB" id="A0A1T5BXE7"/>
<keyword evidence="5" id="KW-0408">Iron</keyword>
<dbReference type="Pfam" id="PF12801">
    <property type="entry name" value="Fer4_5"/>
    <property type="match status" value="2"/>
</dbReference>
<sequence length="529" mass="58717">MKQTSLLKRLRVILAILFFVPIILYFVDFANLLPDSLHGLLHLQIVPAILAGILWIIIAQLLLVLVFGRLYCSVICPAGVLQDIINRIYCIGKKKKNGKRRFRYKKPMNWFRYGLLALTTLLAVVGSIELLLLLDPYSNFGRVAANLFRPLVIWGNNLIADVLMKFDNYTLYHVTIETITVPSLIAGAVVLLLFIGLVAWRGRLFCNTLCPVGSLLGLISRYSLLNINFDKNACIQCGKCEKSCKAEAIDMARMQVDNSRCVDCFNCISSCSKDALHYSVNPLFKNKEINKDTAKTANVSSSRRSFLSTGITVASTVPLAAALAEQVNGQKRHRERGHGEENEASWSPVTPPGSISLERFKDTCTGCHLCVVQCPTHILKPAGLEYGFDYLLKPHLSYNSSYCNYECTVCSDVCPNHAIKPLTVEQKITTQVGIAHFIKHRCIVEIDGTDCGACSEHCPTQAVKMVPYKGDLRIPHVEPEICIGCGGCESICPARPARAIIIKANEVHLLAEKPKEEEIKEVVVDEFGF</sequence>
<keyword evidence="11" id="KW-1185">Reference proteome</keyword>
<reference evidence="11" key="1">
    <citation type="submission" date="2017-02" db="EMBL/GenBank/DDBJ databases">
        <authorList>
            <person name="Varghese N."/>
            <person name="Submissions S."/>
        </authorList>
    </citation>
    <scope>NUCLEOTIDE SEQUENCE [LARGE SCALE GENOMIC DNA]</scope>
    <source>
        <strain evidence="11">DSM 24967</strain>
    </source>
</reference>
<keyword evidence="6" id="KW-0411">Iron-sulfur</keyword>
<keyword evidence="2" id="KW-0004">4Fe-4S</keyword>
<evidence type="ECO:0000256" key="5">
    <source>
        <dbReference type="ARBA" id="ARBA00023004"/>
    </source>
</evidence>
<protein>
    <submittedName>
        <fullName evidence="10">4Fe-4S binding domain-containing protein</fullName>
    </submittedName>
</protein>
<feature type="domain" description="4Fe-4S ferredoxin-type" evidence="9">
    <location>
        <begin position="473"/>
        <end position="505"/>
    </location>
</feature>
<feature type="domain" description="4Fe-4S ferredoxin-type" evidence="9">
    <location>
        <begin position="255"/>
        <end position="281"/>
    </location>
</feature>
<dbReference type="CDD" id="cd16373">
    <property type="entry name" value="DMSOR_beta_like"/>
    <property type="match status" value="1"/>
</dbReference>
<dbReference type="Pfam" id="PF12838">
    <property type="entry name" value="Fer4_7"/>
    <property type="match status" value="1"/>
</dbReference>
<feature type="transmembrane region" description="Helical" evidence="8">
    <location>
        <begin position="110"/>
        <end position="134"/>
    </location>
</feature>
<feature type="region of interest" description="Disordered" evidence="7">
    <location>
        <begin position="328"/>
        <end position="352"/>
    </location>
</feature>
<feature type="transmembrane region" description="Helical" evidence="8">
    <location>
        <begin position="12"/>
        <end position="33"/>
    </location>
</feature>
<feature type="domain" description="4Fe-4S ferredoxin-type" evidence="9">
    <location>
        <begin position="355"/>
        <end position="384"/>
    </location>
</feature>
<dbReference type="InterPro" id="IPR017900">
    <property type="entry name" value="4Fe4S_Fe_S_CS"/>
</dbReference>